<dbReference type="CDD" id="cd18809">
    <property type="entry name" value="SF1_C_RecD"/>
    <property type="match status" value="1"/>
</dbReference>
<dbReference type="OrthoDB" id="416437at2759"/>
<feature type="compositionally biased region" description="Basic residues" evidence="1">
    <location>
        <begin position="1"/>
        <end position="11"/>
    </location>
</feature>
<evidence type="ECO:0000256" key="1">
    <source>
        <dbReference type="SAM" id="MobiDB-lite"/>
    </source>
</evidence>
<organism evidence="2">
    <name type="scientific">Amphimedon queenslandica</name>
    <name type="common">Sponge</name>
    <dbReference type="NCBI Taxonomy" id="400682"/>
    <lineage>
        <taxon>Eukaryota</taxon>
        <taxon>Metazoa</taxon>
        <taxon>Porifera</taxon>
        <taxon>Demospongiae</taxon>
        <taxon>Heteroscleromorpha</taxon>
        <taxon>Haplosclerida</taxon>
        <taxon>Niphatidae</taxon>
        <taxon>Amphimedon</taxon>
    </lineage>
</organism>
<name>A0A1X7UK69_AMPQE</name>
<dbReference type="PANTHER" id="PTHR47642">
    <property type="entry name" value="ATP-DEPENDENT DNA HELICASE"/>
    <property type="match status" value="1"/>
</dbReference>
<dbReference type="SUPFAM" id="SSF52540">
    <property type="entry name" value="P-loop containing nucleoside triphosphate hydrolases"/>
    <property type="match status" value="1"/>
</dbReference>
<dbReference type="InterPro" id="IPR027417">
    <property type="entry name" value="P-loop_NTPase"/>
</dbReference>
<dbReference type="EnsemblMetazoa" id="Aqu2.1.28143_001">
    <property type="protein sequence ID" value="Aqu2.1.28143_001"/>
    <property type="gene ID" value="Aqu2.1.28143"/>
</dbReference>
<reference evidence="2" key="1">
    <citation type="submission" date="2017-05" db="UniProtKB">
        <authorList>
            <consortium name="EnsemblMetazoa"/>
        </authorList>
    </citation>
    <scope>IDENTIFICATION</scope>
</reference>
<accession>A0A1X7UK69</accession>
<dbReference type="InterPro" id="IPR051055">
    <property type="entry name" value="PIF1_helicase"/>
</dbReference>
<feature type="compositionally biased region" description="Basic and acidic residues" evidence="1">
    <location>
        <begin position="12"/>
        <end position="51"/>
    </location>
</feature>
<feature type="region of interest" description="Disordered" evidence="1">
    <location>
        <begin position="1"/>
        <end position="51"/>
    </location>
</feature>
<proteinExistence type="predicted"/>
<dbReference type="eggNOG" id="KOG0987">
    <property type="taxonomic scope" value="Eukaryota"/>
</dbReference>
<protein>
    <submittedName>
        <fullName evidence="2">ATP-dependent DNA helicase</fullName>
    </submittedName>
</protein>
<dbReference type="AlphaFoldDB" id="A0A1X7UK69"/>
<dbReference type="InParanoid" id="A0A1X7UK69"/>
<sequence length="197" mass="22721">MEYYKEKKRQQRSKESIVEKERRLRQMRESASIKKSMENESPSQRESRLNIERQRSQLRCANESEAQREARLYDLRERELSKGLVSRVTIDDSSEQETVQIEPVTAKFNGKQGVTLQRTQLPLLPCWAGTIHKVQGLCLDAAVIDLGPKMFEDGMAHVALSRVRTLQGVALLELVKKKITSSTVANDEMDRLRNHRL</sequence>
<evidence type="ECO:0000313" key="2">
    <source>
        <dbReference type="EnsemblMetazoa" id="Aqu2.1.28143_001"/>
    </source>
</evidence>
<dbReference type="PANTHER" id="PTHR47642:SF3">
    <property type="entry name" value="ATP-DEPENDENT DNA HELICASE"/>
    <property type="match status" value="1"/>
</dbReference>